<proteinExistence type="predicted"/>
<dbReference type="SUPFAM" id="SSF55961">
    <property type="entry name" value="Bet v1-like"/>
    <property type="match status" value="1"/>
</dbReference>
<dbReference type="EMBL" id="CP097463">
    <property type="protein sequence ID" value="WAX57009.1"/>
    <property type="molecule type" value="Genomic_DNA"/>
</dbReference>
<dbReference type="InterPro" id="IPR019587">
    <property type="entry name" value="Polyketide_cyclase/dehydratase"/>
</dbReference>
<sequence>MSADTDVYKDVVQASQADIVSTLTDFERYTEWQSGMLECTVKERDEQGRGSVVEFYVDAKIKKIRYTVRYFYQLDEGAMGWDYVDGDLKECTGRYQFTPTEDGATEVAIDIVTETGFFVPGPMKKLIRDQSLKNSMRDLKKRVES</sequence>
<evidence type="ECO:0000313" key="1">
    <source>
        <dbReference type="EMBL" id="WAX57009.1"/>
    </source>
</evidence>
<evidence type="ECO:0000313" key="2">
    <source>
        <dbReference type="Proteomes" id="UP001164693"/>
    </source>
</evidence>
<reference evidence="1" key="1">
    <citation type="submission" date="2022-05" db="EMBL/GenBank/DDBJ databases">
        <title>Jatrophihabitans sp. SB3-54 whole genome sequence.</title>
        <authorList>
            <person name="Suh M.K."/>
            <person name="Eom M.K."/>
            <person name="Kim J.S."/>
            <person name="Kim H.S."/>
            <person name="Do H.E."/>
            <person name="Shin Y.K."/>
            <person name="Lee J.-S."/>
        </authorList>
    </citation>
    <scope>NUCLEOTIDE SEQUENCE</scope>
    <source>
        <strain evidence="1">SB3-54</strain>
    </source>
</reference>
<accession>A0ABY7JWR2</accession>
<protein>
    <submittedName>
        <fullName evidence="1">SRPBCC family protein</fullName>
    </submittedName>
</protein>
<dbReference type="PANTHER" id="PTHR39683:SF4">
    <property type="entry name" value="COENZYME Q-BINDING PROTEIN COQ10 START DOMAIN-CONTAINING PROTEIN"/>
    <property type="match status" value="1"/>
</dbReference>
<dbReference type="Proteomes" id="UP001164693">
    <property type="component" value="Chromosome"/>
</dbReference>
<keyword evidence="2" id="KW-1185">Reference proteome</keyword>
<dbReference type="PANTHER" id="PTHR39683">
    <property type="entry name" value="CONSERVED PROTEIN TB16.3"/>
    <property type="match status" value="1"/>
</dbReference>
<organism evidence="1 2">
    <name type="scientific">Jatrophihabitans cynanchi</name>
    <dbReference type="NCBI Taxonomy" id="2944128"/>
    <lineage>
        <taxon>Bacteria</taxon>
        <taxon>Bacillati</taxon>
        <taxon>Actinomycetota</taxon>
        <taxon>Actinomycetes</taxon>
        <taxon>Jatrophihabitantales</taxon>
        <taxon>Jatrophihabitantaceae</taxon>
        <taxon>Jatrophihabitans</taxon>
    </lineage>
</organism>
<gene>
    <name evidence="1" type="ORF">M6B22_21195</name>
</gene>
<dbReference type="InterPro" id="IPR023393">
    <property type="entry name" value="START-like_dom_sf"/>
</dbReference>
<dbReference type="RefSeq" id="WP_269443544.1">
    <property type="nucleotide sequence ID" value="NZ_CP097463.1"/>
</dbReference>
<dbReference type="Pfam" id="PF10604">
    <property type="entry name" value="Polyketide_cyc2"/>
    <property type="match status" value="1"/>
</dbReference>
<dbReference type="Gene3D" id="3.30.530.20">
    <property type="match status" value="1"/>
</dbReference>
<name>A0ABY7JWR2_9ACTN</name>